<reference evidence="1 2" key="1">
    <citation type="journal article" date="2015" name="Genome Announc.">
        <title>Expanding the biotechnology potential of lactobacilli through comparative genomics of 213 strains and associated genera.</title>
        <authorList>
            <person name="Sun Z."/>
            <person name="Harris H.M."/>
            <person name="McCann A."/>
            <person name="Guo C."/>
            <person name="Argimon S."/>
            <person name="Zhang W."/>
            <person name="Yang X."/>
            <person name="Jeffery I.B."/>
            <person name="Cooney J.C."/>
            <person name="Kagawa T.F."/>
            <person name="Liu W."/>
            <person name="Song Y."/>
            <person name="Salvetti E."/>
            <person name="Wrobel A."/>
            <person name="Rasinkangas P."/>
            <person name="Parkhill J."/>
            <person name="Rea M.C."/>
            <person name="O'Sullivan O."/>
            <person name="Ritari J."/>
            <person name="Douillard F.P."/>
            <person name="Paul Ross R."/>
            <person name="Yang R."/>
            <person name="Briner A.E."/>
            <person name="Felis G.E."/>
            <person name="de Vos W.M."/>
            <person name="Barrangou R."/>
            <person name="Klaenhammer T.R."/>
            <person name="Caufield P.W."/>
            <person name="Cui Y."/>
            <person name="Zhang H."/>
            <person name="O'Toole P.W."/>
        </authorList>
    </citation>
    <scope>NUCLEOTIDE SEQUENCE [LARGE SCALE GENOMIC DNA]</scope>
    <source>
        <strain evidence="1 2">DSM 20001</strain>
    </source>
</reference>
<dbReference type="InterPro" id="IPR021701">
    <property type="entry name" value="DUF3284"/>
</dbReference>
<proteinExistence type="predicted"/>
<dbReference type="AlphaFoldDB" id="A0A0R1F2G9"/>
<dbReference type="Proteomes" id="UP000051181">
    <property type="component" value="Unassembled WGS sequence"/>
</dbReference>
<evidence type="ECO:0000313" key="2">
    <source>
        <dbReference type="Proteomes" id="UP000051181"/>
    </source>
</evidence>
<dbReference type="PATRIC" id="fig|913848.6.peg.1630"/>
<gene>
    <name evidence="1" type="ORF">FD22_GL001591</name>
</gene>
<accession>A0A0R1F2G9</accession>
<dbReference type="GeneID" id="65916257"/>
<comment type="caution">
    <text evidence="1">The sequence shown here is derived from an EMBL/GenBank/DDBJ whole genome shotgun (WGS) entry which is preliminary data.</text>
</comment>
<evidence type="ECO:0000313" key="1">
    <source>
        <dbReference type="EMBL" id="KRK15694.1"/>
    </source>
</evidence>
<dbReference type="eggNOG" id="ENOG50337UX">
    <property type="taxonomic scope" value="Bacteria"/>
</dbReference>
<dbReference type="Pfam" id="PF11687">
    <property type="entry name" value="DUF3284"/>
    <property type="match status" value="1"/>
</dbReference>
<dbReference type="RefSeq" id="WP_010010898.1">
    <property type="nucleotide sequence ID" value="NZ_AZCN01000043.1"/>
</dbReference>
<organism evidence="1 2">
    <name type="scientific">Loigolactobacillus coryniformis subsp. coryniformis KCTC 3167 = DSM 20001</name>
    <dbReference type="NCBI Taxonomy" id="913848"/>
    <lineage>
        <taxon>Bacteria</taxon>
        <taxon>Bacillati</taxon>
        <taxon>Bacillota</taxon>
        <taxon>Bacilli</taxon>
        <taxon>Lactobacillales</taxon>
        <taxon>Lactobacillaceae</taxon>
        <taxon>Loigolactobacillus</taxon>
    </lineage>
</organism>
<name>A0A0R1F2G9_9LACO</name>
<dbReference type="EMBL" id="AZCN01000043">
    <property type="protein sequence ID" value="KRK15694.1"/>
    <property type="molecule type" value="Genomic_DNA"/>
</dbReference>
<protein>
    <recommendedName>
        <fullName evidence="3">DUF3284 domain-containing protein</fullName>
    </recommendedName>
</protein>
<sequence>MRIEQLLNVPAAFLYHQIIDAELFEIHAHTGRQLTAAQLEGFTYQKQLDDATRAQVTITKNVLNRSYHYQTVTEFNRYEVKYDMLPIETDKSKIVYEEKVIARAWQQRLLDFVSNTLLGGLRRHNFRKMFQQIEKSY</sequence>
<evidence type="ECO:0008006" key="3">
    <source>
        <dbReference type="Google" id="ProtNLM"/>
    </source>
</evidence>